<gene>
    <name evidence="3" type="ORF">EOD43_02505</name>
</gene>
<dbReference type="PANTHER" id="PTHR35585:SF1">
    <property type="entry name" value="HHE DOMAIN PROTEIN (AFU_ORTHOLOGUE AFUA_4G00730)"/>
    <property type="match status" value="1"/>
</dbReference>
<reference evidence="3 4" key="1">
    <citation type="submission" date="2019-01" db="EMBL/GenBank/DDBJ databases">
        <authorList>
            <person name="Chen W.-M."/>
        </authorList>
    </citation>
    <scope>NUCLEOTIDE SEQUENCE [LARGE SCALE GENOMIC DNA]</scope>
    <source>
        <strain evidence="3 4">CCP-7</strain>
    </source>
</reference>
<keyword evidence="4" id="KW-1185">Reference proteome</keyword>
<dbReference type="Proteomes" id="UP000282971">
    <property type="component" value="Unassembled WGS sequence"/>
</dbReference>
<dbReference type="RefSeq" id="WP_127740784.1">
    <property type="nucleotide sequence ID" value="NZ_SACN01000001.1"/>
</dbReference>
<evidence type="ECO:0000259" key="2">
    <source>
        <dbReference type="Pfam" id="PF01814"/>
    </source>
</evidence>
<dbReference type="Pfam" id="PF01814">
    <property type="entry name" value="Hemerythrin"/>
    <property type="match status" value="1"/>
</dbReference>
<dbReference type="EMBL" id="SACN01000001">
    <property type="protein sequence ID" value="RVT92806.1"/>
    <property type="molecule type" value="Genomic_DNA"/>
</dbReference>
<accession>A0A437M5E8</accession>
<organism evidence="3 4">
    <name type="scientific">Sphingomonas crocodyli</name>
    <dbReference type="NCBI Taxonomy" id="1979270"/>
    <lineage>
        <taxon>Bacteria</taxon>
        <taxon>Pseudomonadati</taxon>
        <taxon>Pseudomonadota</taxon>
        <taxon>Alphaproteobacteria</taxon>
        <taxon>Sphingomonadales</taxon>
        <taxon>Sphingomonadaceae</taxon>
        <taxon>Sphingomonas</taxon>
    </lineage>
</organism>
<evidence type="ECO:0000313" key="3">
    <source>
        <dbReference type="EMBL" id="RVT92806.1"/>
    </source>
</evidence>
<evidence type="ECO:0000256" key="1">
    <source>
        <dbReference type="SAM" id="MobiDB-lite"/>
    </source>
</evidence>
<sequence>MTETTTARRKATAPKAAPRARRAKPATAAAKIASITAPIAEVSHEAVASIEKAADAGAKRARRTTTRTRRAVTGIARDARQAASGRTAGLVGAAAIGLVAGLAANLGRKVIVQAPTALAGDWLDGVKADHKLALSLFDALEKTGDRETGKRTTLLTQLAHALGKHAFMEENSLYPALREWGDKADADKLNHDHGYVKQYLYELDAMAKDSSGFLSKVSAFRADVEAHVREEEEAIFPKLHAALGDAGNAKLTAVANKEGFKLA</sequence>
<feature type="region of interest" description="Disordered" evidence="1">
    <location>
        <begin position="1"/>
        <end position="25"/>
    </location>
</feature>
<dbReference type="Gene3D" id="1.20.120.520">
    <property type="entry name" value="nmb1532 protein domain like"/>
    <property type="match status" value="1"/>
</dbReference>
<name>A0A437M5E8_9SPHN</name>
<protein>
    <submittedName>
        <fullName evidence="3">Hemerythrin domain-containing protein</fullName>
    </submittedName>
</protein>
<dbReference type="PANTHER" id="PTHR35585">
    <property type="entry name" value="HHE DOMAIN PROTEIN (AFU_ORTHOLOGUE AFUA_4G00730)"/>
    <property type="match status" value="1"/>
</dbReference>
<comment type="caution">
    <text evidence="3">The sequence shown here is derived from an EMBL/GenBank/DDBJ whole genome shotgun (WGS) entry which is preliminary data.</text>
</comment>
<feature type="domain" description="Hemerythrin-like" evidence="2">
    <location>
        <begin position="125"/>
        <end position="239"/>
    </location>
</feature>
<dbReference type="AlphaFoldDB" id="A0A437M5E8"/>
<dbReference type="OrthoDB" id="7210157at2"/>
<feature type="compositionally biased region" description="Basic residues" evidence="1">
    <location>
        <begin position="7"/>
        <end position="24"/>
    </location>
</feature>
<dbReference type="InterPro" id="IPR012312">
    <property type="entry name" value="Hemerythrin-like"/>
</dbReference>
<evidence type="ECO:0000313" key="4">
    <source>
        <dbReference type="Proteomes" id="UP000282971"/>
    </source>
</evidence>
<proteinExistence type="predicted"/>